<dbReference type="PANTHER" id="PTHR32154:SF0">
    <property type="entry name" value="PYRUVATE-FLAVODOXIN OXIDOREDUCTASE-RELATED"/>
    <property type="match status" value="1"/>
</dbReference>
<protein>
    <recommendedName>
        <fullName evidence="2">Pyruvate-flavodoxin oxidoreductase EKR domain-containing protein</fullName>
    </recommendedName>
</protein>
<dbReference type="InterPro" id="IPR002869">
    <property type="entry name" value="Pyrv_flavodox_OxRed_cen"/>
</dbReference>
<dbReference type="SUPFAM" id="SSF53323">
    <property type="entry name" value="Pyruvate-ferredoxin oxidoreductase, PFOR, domain III"/>
    <property type="match status" value="1"/>
</dbReference>
<keyword evidence="1" id="KW-0560">Oxidoreductase</keyword>
<dbReference type="RefSeq" id="WP_206085104.1">
    <property type="nucleotide sequence ID" value="NZ_JABAFG010000052.1"/>
</dbReference>
<reference evidence="3 4" key="1">
    <citation type="submission" date="2020-04" db="EMBL/GenBank/DDBJ databases">
        <authorList>
            <person name="Hitch T.C.A."/>
            <person name="Wylensek D."/>
            <person name="Clavel T."/>
        </authorList>
    </citation>
    <scope>NUCLEOTIDE SEQUENCE [LARGE SCALE GENOMIC DNA]</scope>
    <source>
        <strain evidence="3 4">Oil-RF-744-FAT-WT-6-1</strain>
    </source>
</reference>
<comment type="caution">
    <text evidence="3">The sequence shown here is derived from an EMBL/GenBank/DDBJ whole genome shotgun (WGS) entry which is preliminary data.</text>
</comment>
<feature type="non-terminal residue" evidence="3">
    <location>
        <position position="189"/>
    </location>
</feature>
<organism evidence="3 4">
    <name type="scientific">Megasphaera hexanoica</name>
    <dbReference type="NCBI Taxonomy" id="1675036"/>
    <lineage>
        <taxon>Bacteria</taxon>
        <taxon>Bacillati</taxon>
        <taxon>Bacillota</taxon>
        <taxon>Negativicutes</taxon>
        <taxon>Veillonellales</taxon>
        <taxon>Veillonellaceae</taxon>
        <taxon>Megasphaera</taxon>
    </lineage>
</organism>
<dbReference type="SMART" id="SM00890">
    <property type="entry name" value="EKR"/>
    <property type="match status" value="1"/>
</dbReference>
<evidence type="ECO:0000313" key="4">
    <source>
        <dbReference type="Proteomes" id="UP000591071"/>
    </source>
</evidence>
<dbReference type="Gene3D" id="3.40.920.10">
    <property type="entry name" value="Pyruvate-ferredoxin oxidoreductase, PFOR, domain III"/>
    <property type="match status" value="1"/>
</dbReference>
<dbReference type="GO" id="GO:0006979">
    <property type="term" value="P:response to oxidative stress"/>
    <property type="evidence" value="ECO:0007669"/>
    <property type="project" value="TreeGrafter"/>
</dbReference>
<dbReference type="PANTHER" id="PTHR32154">
    <property type="entry name" value="PYRUVATE-FLAVODOXIN OXIDOREDUCTASE-RELATED"/>
    <property type="match status" value="1"/>
</dbReference>
<dbReference type="InterPro" id="IPR050722">
    <property type="entry name" value="Pyruvate:ferred/Flavod_OxRd"/>
</dbReference>
<dbReference type="Pfam" id="PF10371">
    <property type="entry name" value="EKR"/>
    <property type="match status" value="1"/>
</dbReference>
<evidence type="ECO:0000313" key="3">
    <source>
        <dbReference type="EMBL" id="NME29495.1"/>
    </source>
</evidence>
<dbReference type="GO" id="GO:0016903">
    <property type="term" value="F:oxidoreductase activity, acting on the aldehyde or oxo group of donors"/>
    <property type="evidence" value="ECO:0007669"/>
    <property type="project" value="InterPro"/>
</dbReference>
<dbReference type="Proteomes" id="UP000591071">
    <property type="component" value="Unassembled WGS sequence"/>
</dbReference>
<proteinExistence type="predicted"/>
<sequence length="189" mass="20591">NKANFVSCSQQTYVHKYDVLAGIKDGGTFLLNTIWDAAELEQNLPASMKRTLAQKHIQFYTINAVKIAQDIGLGGRFNMIMQSAFFKLADIIPVEDAVKYLKDAVVTNYGKKGQKVVDMNNAAIDQGVSQIVKIDIPAAWADATDAPEAQKDVPEFITKLQKPINAQEGDSLPVSAFLGLEDGAFPQGT</sequence>
<dbReference type="AlphaFoldDB" id="A0A848BW77"/>
<feature type="non-terminal residue" evidence="3">
    <location>
        <position position="1"/>
    </location>
</feature>
<dbReference type="InterPro" id="IPR037112">
    <property type="entry name" value="Pyrv-flavodox_OxR_EKR_sf"/>
</dbReference>
<evidence type="ECO:0000259" key="2">
    <source>
        <dbReference type="SMART" id="SM00890"/>
    </source>
</evidence>
<dbReference type="Pfam" id="PF01558">
    <property type="entry name" value="POR"/>
    <property type="match status" value="1"/>
</dbReference>
<dbReference type="InterPro" id="IPR019752">
    <property type="entry name" value="Pyrv/ketoisovalerate_OxRed_cat"/>
</dbReference>
<dbReference type="EMBL" id="JABAFG010000052">
    <property type="protein sequence ID" value="NME29495.1"/>
    <property type="molecule type" value="Genomic_DNA"/>
</dbReference>
<dbReference type="InterPro" id="IPR019456">
    <property type="entry name" value="Pyrv-flavodox_OxRtase_EKR"/>
</dbReference>
<evidence type="ECO:0000256" key="1">
    <source>
        <dbReference type="ARBA" id="ARBA00023002"/>
    </source>
</evidence>
<feature type="domain" description="Pyruvate-flavodoxin oxidoreductase EKR" evidence="2">
    <location>
        <begin position="141"/>
        <end position="189"/>
    </location>
</feature>
<name>A0A848BW77_9FIRM</name>
<accession>A0A848BW77</accession>
<dbReference type="Gene3D" id="4.10.780.10">
    <property type="entry name" value="Pyruvate-flavodoxin oxidoreductase, EKR domain"/>
    <property type="match status" value="1"/>
</dbReference>
<gene>
    <name evidence="3" type="ORF">HF872_12915</name>
</gene>